<organism evidence="2">
    <name type="scientific">uncultured Microbacterium sp</name>
    <dbReference type="NCBI Taxonomy" id="191216"/>
    <lineage>
        <taxon>Bacteria</taxon>
        <taxon>Bacillati</taxon>
        <taxon>Actinomycetota</taxon>
        <taxon>Actinomycetes</taxon>
        <taxon>Micrococcales</taxon>
        <taxon>Microbacteriaceae</taxon>
        <taxon>Microbacterium</taxon>
        <taxon>environmental samples</taxon>
    </lineage>
</organism>
<protein>
    <submittedName>
        <fullName evidence="2">Extracellular solute-binding protein family 1</fullName>
    </submittedName>
</protein>
<feature type="signal peptide" evidence="1">
    <location>
        <begin position="1"/>
        <end position="21"/>
    </location>
</feature>
<accession>A0A1Y5P3Q9</accession>
<dbReference type="Pfam" id="PF01547">
    <property type="entry name" value="SBP_bac_1"/>
    <property type="match status" value="1"/>
</dbReference>
<gene>
    <name evidence="2" type="ORF">MIPYR_40094</name>
</gene>
<feature type="chain" id="PRO_5011008470" evidence="1">
    <location>
        <begin position="22"/>
        <end position="435"/>
    </location>
</feature>
<sequence>MNRRSMTRLSAGVAAGGLAIAALTGCTGSGSPDPSDDAAGGDVTITWWHNATSDPLQGLWADVAAEFEDANPGVTVEVTGYQNEELQRTLIPNALQSGDAPDVFMVWPGGEVRSQAEAGHLMDLTEVAADEIAALGGTVKPWEVDGKQYALPFTFGIEGFWYNKDLFEQAGISTLPETLPELEDANDKLKDAGVAPIAVGAGDLWPAGHWWYQFALAACSTETLETAIPALDFSDPCWLEAGELLEDFVATEPFQSGFLASSGQQGADSSAGLIANGNAGMELMGHWNSGTIGSLTADGTVPEFLGWFPFPSVPGTAGDPTITMGGGDGWGVHKDAPAEAVDLLKYIMSADVQKRFAETGAGIPTHPEAADSVTDPNLKAIAAGLAESSYVQLWLDSALGPTFGQPLNQAVVNLMGGTGSPEDIVKTLEDTAAAL</sequence>
<dbReference type="PANTHER" id="PTHR43649">
    <property type="entry name" value="ARABINOSE-BINDING PROTEIN-RELATED"/>
    <property type="match status" value="1"/>
</dbReference>
<dbReference type="PANTHER" id="PTHR43649:SF14">
    <property type="entry name" value="BLR3389 PROTEIN"/>
    <property type="match status" value="1"/>
</dbReference>
<proteinExistence type="predicted"/>
<dbReference type="SUPFAM" id="SSF53850">
    <property type="entry name" value="Periplasmic binding protein-like II"/>
    <property type="match status" value="1"/>
</dbReference>
<dbReference type="InterPro" id="IPR050490">
    <property type="entry name" value="Bact_solute-bd_prot1"/>
</dbReference>
<dbReference type="EMBL" id="FLQR01000008">
    <property type="protein sequence ID" value="SBS73305.1"/>
    <property type="molecule type" value="Genomic_DNA"/>
</dbReference>
<dbReference type="PROSITE" id="PS51257">
    <property type="entry name" value="PROKAR_LIPOPROTEIN"/>
    <property type="match status" value="1"/>
</dbReference>
<name>A0A1Y5P3Q9_9MICO</name>
<keyword evidence="1" id="KW-0732">Signal</keyword>
<evidence type="ECO:0000256" key="1">
    <source>
        <dbReference type="SAM" id="SignalP"/>
    </source>
</evidence>
<dbReference type="InterPro" id="IPR006059">
    <property type="entry name" value="SBP"/>
</dbReference>
<dbReference type="Gene3D" id="3.40.190.10">
    <property type="entry name" value="Periplasmic binding protein-like II"/>
    <property type="match status" value="2"/>
</dbReference>
<evidence type="ECO:0000313" key="2">
    <source>
        <dbReference type="EMBL" id="SBS73305.1"/>
    </source>
</evidence>
<reference evidence="2" key="1">
    <citation type="submission" date="2016-03" db="EMBL/GenBank/DDBJ databases">
        <authorList>
            <person name="Ploux O."/>
        </authorList>
    </citation>
    <scope>NUCLEOTIDE SEQUENCE</scope>
    <source>
        <strain evidence="2">UC1</strain>
    </source>
</reference>
<dbReference type="AlphaFoldDB" id="A0A1Y5P3Q9"/>